<evidence type="ECO:0000256" key="1">
    <source>
        <dbReference type="SAM" id="Coils"/>
    </source>
</evidence>
<feature type="coiled-coil region" evidence="1">
    <location>
        <begin position="49"/>
        <end position="80"/>
    </location>
</feature>
<organism evidence="3 4">
    <name type="scientific">Streptomyces rubradiris</name>
    <name type="common">Streptomyces achromogenes subsp. rubradiris</name>
    <dbReference type="NCBI Taxonomy" id="285531"/>
    <lineage>
        <taxon>Bacteria</taxon>
        <taxon>Bacillati</taxon>
        <taxon>Actinomycetota</taxon>
        <taxon>Actinomycetes</taxon>
        <taxon>Kitasatosporales</taxon>
        <taxon>Streptomycetaceae</taxon>
        <taxon>Streptomyces</taxon>
    </lineage>
</organism>
<reference evidence="4" key="1">
    <citation type="submission" date="2023-07" db="EMBL/GenBank/DDBJ databases">
        <title>Whole genome shotgun sequence of Streptomyces achromogenes subsp. rubradiris NBRC 14000.</title>
        <authorList>
            <person name="Komaki H."/>
            <person name="Tamura T."/>
        </authorList>
    </citation>
    <scope>NUCLEOTIDE SEQUENCE [LARGE SCALE GENOMIC DNA]</scope>
    <source>
        <strain evidence="4">NBRC 14000</strain>
    </source>
</reference>
<dbReference type="InterPro" id="IPR051797">
    <property type="entry name" value="TrmB-like"/>
</dbReference>
<dbReference type="SMART" id="SM00421">
    <property type="entry name" value="HTH_LUXR"/>
    <property type="match status" value="1"/>
</dbReference>
<keyword evidence="4" id="KW-1185">Reference proteome</keyword>
<comment type="caution">
    <text evidence="3">The sequence shown here is derived from an EMBL/GenBank/DDBJ whole genome shotgun (WGS) entry which is preliminary data.</text>
</comment>
<name>A0ABQ3RFH2_STRRR</name>
<keyword evidence="1" id="KW-0175">Coiled coil</keyword>
<dbReference type="Gene3D" id="1.10.10.10">
    <property type="entry name" value="Winged helix-like DNA-binding domain superfamily/Winged helix DNA-binding domain"/>
    <property type="match status" value="1"/>
</dbReference>
<dbReference type="SUPFAM" id="SSF46894">
    <property type="entry name" value="C-terminal effector domain of the bipartite response regulators"/>
    <property type="match status" value="1"/>
</dbReference>
<dbReference type="PANTHER" id="PTHR34293">
    <property type="entry name" value="HTH-TYPE TRANSCRIPTIONAL REGULATOR TRMBL2"/>
    <property type="match status" value="1"/>
</dbReference>
<dbReference type="EMBL" id="BNEA01000015">
    <property type="protein sequence ID" value="GHI54607.1"/>
    <property type="molecule type" value="Genomic_DNA"/>
</dbReference>
<dbReference type="PANTHER" id="PTHR34293:SF1">
    <property type="entry name" value="HTH-TYPE TRANSCRIPTIONAL REGULATOR TRMBL2"/>
    <property type="match status" value="1"/>
</dbReference>
<protein>
    <recommendedName>
        <fullName evidence="2">HTH luxR-type domain-containing protein</fullName>
    </recommendedName>
</protein>
<evidence type="ECO:0000259" key="2">
    <source>
        <dbReference type="PROSITE" id="PS50043"/>
    </source>
</evidence>
<accession>A0ABQ3RFH2</accession>
<dbReference type="Pfam" id="PF00196">
    <property type="entry name" value="GerE"/>
    <property type="match status" value="1"/>
</dbReference>
<gene>
    <name evidence="3" type="ORF">Srubr_44530</name>
</gene>
<evidence type="ECO:0000313" key="3">
    <source>
        <dbReference type="EMBL" id="GHI54607.1"/>
    </source>
</evidence>
<dbReference type="InterPro" id="IPR016032">
    <property type="entry name" value="Sig_transdc_resp-reg_C-effctor"/>
</dbReference>
<sequence length="288" mass="31241">MFVHSVGIARKDAAVRSGHRQTTALRTVGGALPSTGVETAGPSSLEGELDAVEAALTRAQAALKEQLARARSLRRELAEAPRLAPVPEEPGRELVLSARREVWVALAPAPSLACLKDAEAQFADLTSQGVALRALYPRTVLAVDGGAEHLERTAELGVECRVVDIQQIFTAVVDQQFVFMAAGLRPGEEGETVFRAPRDVALLRQSFERTWCSARRVHPGSRARQRLTAEQLTMLRLMNSGVKDEKIARLMGVSSRTLSRLMARAMEELEARSRFEAGARAAELGLLS</sequence>
<dbReference type="PROSITE" id="PS50043">
    <property type="entry name" value="HTH_LUXR_2"/>
    <property type="match status" value="1"/>
</dbReference>
<proteinExistence type="predicted"/>
<dbReference type="InterPro" id="IPR000792">
    <property type="entry name" value="Tscrpt_reg_LuxR_C"/>
</dbReference>
<feature type="domain" description="HTH luxR-type" evidence="2">
    <location>
        <begin position="220"/>
        <end position="285"/>
    </location>
</feature>
<dbReference type="Proteomes" id="UP000646738">
    <property type="component" value="Unassembled WGS sequence"/>
</dbReference>
<evidence type="ECO:0000313" key="4">
    <source>
        <dbReference type="Proteomes" id="UP000646738"/>
    </source>
</evidence>
<dbReference type="InterPro" id="IPR036388">
    <property type="entry name" value="WH-like_DNA-bd_sf"/>
</dbReference>